<proteinExistence type="predicted"/>
<feature type="non-terminal residue" evidence="1">
    <location>
        <position position="1"/>
    </location>
</feature>
<sequence>MGDSLAVELAQQSHHEVLRTVAGCVLRTETVAFRRPFPRGPFFEFLCIDDHIGIQCLSRSAARSGQRLRDTTVFEQASAAYKAVKLVQHPVKCQRNQLQGTLLGASFDGDKGIVSAPSDRILVLMLCTGEIARRGSCTPQLLQTLLGCWIHVLLFRRPAFCVLNNAFADAALQPSTRVIKLSRLTRNELLCIACLGPVLQTDLRASWCPKIFVMDASPTGAALCSCDAPPPVVQELWRFTEQRGYHTRLEGPATAALREKGFESSVEYLASCGTAVNSAKGPLPGELLIKRSGSEVIRDFHITAPAFSFCGLRTPRLRSKRVPAGFRNGDPEIQEHNKIARRIAMLLSVVATNGLFYSISQPGSSVMFGLACFRRLLDLGGQLIRMHACCFGSACRRSSVWLHNKPWMVQSNRCLCFKERKLVVVQGTFSASSAAAFDSLCRPSALAVYGKAPRAGECMSRYVSEHPLPFLRLCAAGSLEASRGVGDVFPLSFTSGLSDRLREDVRKVSRDPTCNFEPRPGHDDPEWINDLAESLQFTEDLRYRFQRPGHINVLEARMFKTFQKLCARRHPSSRTLSLLDSRVTIGAVAKGRSSSRALSRVLQGTLGYTLGGGLYNGSLHVYSAANRADGPSRNRPLDLRSGFTAATADRMKKCFEAFKTWVASELPVSFDRLCLDPASLALALRGYGLYLFSAGYPRYLLVYAITATQDAFPAYRAHMTPAWQIDRKWQHVEPGECRPVISVPILQA</sequence>
<protein>
    <submittedName>
        <fullName evidence="1">Uncharacterized protein</fullName>
    </submittedName>
</protein>
<dbReference type="Proteomes" id="UP000601435">
    <property type="component" value="Unassembled WGS sequence"/>
</dbReference>
<keyword evidence="2" id="KW-1185">Reference proteome</keyword>
<dbReference type="EMBL" id="CAJNJA010052830">
    <property type="protein sequence ID" value="CAE7848186.1"/>
    <property type="molecule type" value="Genomic_DNA"/>
</dbReference>
<evidence type="ECO:0000313" key="2">
    <source>
        <dbReference type="Proteomes" id="UP000601435"/>
    </source>
</evidence>
<dbReference type="AlphaFoldDB" id="A0A813A3G2"/>
<comment type="caution">
    <text evidence="1">The sequence shown here is derived from an EMBL/GenBank/DDBJ whole genome shotgun (WGS) entry which is preliminary data.</text>
</comment>
<reference evidence="1" key="1">
    <citation type="submission" date="2021-02" db="EMBL/GenBank/DDBJ databases">
        <authorList>
            <person name="Dougan E. K."/>
            <person name="Rhodes N."/>
            <person name="Thang M."/>
            <person name="Chan C."/>
        </authorList>
    </citation>
    <scope>NUCLEOTIDE SEQUENCE</scope>
</reference>
<evidence type="ECO:0000313" key="1">
    <source>
        <dbReference type="EMBL" id="CAE7848186.1"/>
    </source>
</evidence>
<gene>
    <name evidence="1" type="ORF">SNEC2469_LOCUS26189</name>
</gene>
<name>A0A813A3G2_9DINO</name>
<organism evidence="1 2">
    <name type="scientific">Symbiodinium necroappetens</name>
    <dbReference type="NCBI Taxonomy" id="1628268"/>
    <lineage>
        <taxon>Eukaryota</taxon>
        <taxon>Sar</taxon>
        <taxon>Alveolata</taxon>
        <taxon>Dinophyceae</taxon>
        <taxon>Suessiales</taxon>
        <taxon>Symbiodiniaceae</taxon>
        <taxon>Symbiodinium</taxon>
    </lineage>
</organism>
<dbReference type="OrthoDB" id="441335at2759"/>
<accession>A0A813A3G2</accession>